<dbReference type="AlphaFoldDB" id="A0A2S7IJS4"/>
<dbReference type="Gene3D" id="2.170.130.10">
    <property type="entry name" value="TonB-dependent receptor, plug domain"/>
    <property type="match status" value="1"/>
</dbReference>
<dbReference type="Pfam" id="PF13620">
    <property type="entry name" value="CarboxypepD_reg"/>
    <property type="match status" value="1"/>
</dbReference>
<reference evidence="4" key="1">
    <citation type="submission" date="2018-02" db="EMBL/GenBank/DDBJ databases">
        <title>Genome sequencing of Solimonas sp. HR-BB.</title>
        <authorList>
            <person name="Lee Y."/>
            <person name="Jeon C.O."/>
        </authorList>
    </citation>
    <scope>NUCLEOTIDE SEQUENCE [LARGE SCALE GENOMIC DNA]</scope>
    <source>
        <strain evidence="4">HR-U</strain>
    </source>
</reference>
<dbReference type="InterPro" id="IPR008969">
    <property type="entry name" value="CarboxyPept-like_regulatory"/>
</dbReference>
<feature type="domain" description="TonB-dependent receptor plug" evidence="1">
    <location>
        <begin position="129"/>
        <end position="214"/>
    </location>
</feature>
<keyword evidence="4" id="KW-1185">Reference proteome</keyword>
<dbReference type="InterPro" id="IPR037066">
    <property type="entry name" value="Plug_dom_sf"/>
</dbReference>
<dbReference type="Gene3D" id="2.60.40.1120">
    <property type="entry name" value="Carboxypeptidase-like, regulatory domain"/>
    <property type="match status" value="1"/>
</dbReference>
<comment type="caution">
    <text evidence="3">The sequence shown here is derived from an EMBL/GenBank/DDBJ whole genome shotgun (WGS) entry which is preliminary data.</text>
</comment>
<evidence type="ECO:0000259" key="2">
    <source>
        <dbReference type="Pfam" id="PF14905"/>
    </source>
</evidence>
<dbReference type="Proteomes" id="UP000239590">
    <property type="component" value="Unassembled WGS sequence"/>
</dbReference>
<sequence>MKLLLTVLVFLPLFVWAQDSTYTLQGRIQDEQARPIPGATILLLKHTKVLQGVVADSTGHFELHRLAKETYQVQVTALGYESYTSSSFSLNRNPWNLSVIKLQPSKNTDLKEVKITGKRPLIEHDLDKTIVNVENLLSSATSHVLETLEKVPGITVETDGTIRLNGMSSVTVLMDGKPTYLSGRDLADYLRSLPASSLDRLELMTNPSTKYDAAGSALLNIKRKKERLQGLNGSLSTNYSQGWESRTNQSISLQYTQQKLRLSGLLSHSKDGNQTREQVDRTFTEASGQSKAFVNLMNRSWLSGHSLTGKLEIEYAFTKKTSLSLELDYTHAPKREGLSYLSKRFAPELDSTGRGSIDAHSQRNNRGLTLHLQREFDRKGQEWTVDLTHWSYSNRSTQFLQNQSYAPHEVLITDQRFRYDLPSSLLISTAKTDFTRPFASGGTLEAGLKWSYVTNDLDSRYYQRVDNELIPNYRQSNHFVYEESIRSAYINARKNGKRWQAQAGLRLEQTWLKGEQRENPEVPQTSFSRQYTNVFPSIFLSYKLDSTGTRSLTLSASRRINRPNYHQLNPFLFYLDNYTYTSGNPQLLPAYPQQFELKYQHNTIWGLSVQYNQFRNIIFQTTQAVGDVFITRPGNIANGRLLSLSAYASYNPFPIWTFTASGGFVHLAILPTEVYGQALDARLLTGRINVTNQLKLGKTWRAECTMSYTGPSINGQRRSQSLYRINAGIQKSLWSNKGSINLMVEDWLRSWVQREQTGSLGGATEFRTSRTDTRRIGLAFAYRFGKQTRNRSYSDAAQEEKGRVN</sequence>
<dbReference type="InterPro" id="IPR012910">
    <property type="entry name" value="Plug_dom"/>
</dbReference>
<dbReference type="EMBL" id="PTRA01000002">
    <property type="protein sequence ID" value="PQA56947.1"/>
    <property type="molecule type" value="Genomic_DNA"/>
</dbReference>
<proteinExistence type="predicted"/>
<dbReference type="SUPFAM" id="SSF56935">
    <property type="entry name" value="Porins"/>
    <property type="match status" value="1"/>
</dbReference>
<accession>A0A2S7IJS4</accession>
<organism evidence="3 4">
    <name type="scientific">Siphonobacter curvatus</name>
    <dbReference type="NCBI Taxonomy" id="2094562"/>
    <lineage>
        <taxon>Bacteria</taxon>
        <taxon>Pseudomonadati</taxon>
        <taxon>Bacteroidota</taxon>
        <taxon>Cytophagia</taxon>
        <taxon>Cytophagales</taxon>
        <taxon>Cytophagaceae</taxon>
        <taxon>Siphonobacter</taxon>
    </lineage>
</organism>
<dbReference type="Pfam" id="PF07715">
    <property type="entry name" value="Plug"/>
    <property type="match status" value="1"/>
</dbReference>
<gene>
    <name evidence="3" type="ORF">C5O19_16575</name>
</gene>
<dbReference type="SUPFAM" id="SSF49464">
    <property type="entry name" value="Carboxypeptidase regulatory domain-like"/>
    <property type="match status" value="1"/>
</dbReference>
<name>A0A2S7IJS4_9BACT</name>
<evidence type="ECO:0000313" key="3">
    <source>
        <dbReference type="EMBL" id="PQA56947.1"/>
    </source>
</evidence>
<evidence type="ECO:0000313" key="4">
    <source>
        <dbReference type="Proteomes" id="UP000239590"/>
    </source>
</evidence>
<dbReference type="InterPro" id="IPR041700">
    <property type="entry name" value="OMP_b-brl_3"/>
</dbReference>
<feature type="domain" description="Outer membrane protein beta-barrel" evidence="2">
    <location>
        <begin position="375"/>
        <end position="782"/>
    </location>
</feature>
<protein>
    <submittedName>
        <fullName evidence="3">Uncharacterized protein</fullName>
    </submittedName>
</protein>
<dbReference type="RefSeq" id="WP_104714522.1">
    <property type="nucleotide sequence ID" value="NZ_PTRA01000002.1"/>
</dbReference>
<evidence type="ECO:0000259" key="1">
    <source>
        <dbReference type="Pfam" id="PF07715"/>
    </source>
</evidence>
<dbReference type="Pfam" id="PF14905">
    <property type="entry name" value="OMP_b-brl_3"/>
    <property type="match status" value="1"/>
</dbReference>
<dbReference type="OrthoDB" id="905812at2"/>